<accession>A0A3B6HS05</accession>
<dbReference type="Gramene" id="TraesCS4A03G0063200.1">
    <property type="protein sequence ID" value="TraesCS4A03G0063200.1.CDS"/>
    <property type="gene ID" value="TraesCS4A03G0063200"/>
</dbReference>
<organism evidence="3">
    <name type="scientific">Triticum aestivum</name>
    <name type="common">Wheat</name>
    <dbReference type="NCBI Taxonomy" id="4565"/>
    <lineage>
        <taxon>Eukaryota</taxon>
        <taxon>Viridiplantae</taxon>
        <taxon>Streptophyta</taxon>
        <taxon>Embryophyta</taxon>
        <taxon>Tracheophyta</taxon>
        <taxon>Spermatophyta</taxon>
        <taxon>Magnoliopsida</taxon>
        <taxon>Liliopsida</taxon>
        <taxon>Poales</taxon>
        <taxon>Poaceae</taxon>
        <taxon>BOP clade</taxon>
        <taxon>Pooideae</taxon>
        <taxon>Triticodae</taxon>
        <taxon>Triticeae</taxon>
        <taxon>Triticinae</taxon>
        <taxon>Triticum</taxon>
    </lineage>
</organism>
<dbReference type="OrthoDB" id="10364240at2759"/>
<feature type="region of interest" description="Disordered" evidence="2">
    <location>
        <begin position="357"/>
        <end position="376"/>
    </location>
</feature>
<protein>
    <submittedName>
        <fullName evidence="3">Uncharacterized protein</fullName>
    </submittedName>
</protein>
<sequence>MCSAAPPFHRRTTTPPAAVQHSSVSPPAWPPGCNSPPHLRTTTTPEMQHAPSPAVAAAHTPSWETVDLLSLMPSTASATTTAAMPGGRDHNHDSECACVVLTKFSEAYHIQPFCKVHNLLATEERDDAHYSFLQVKKGYVLITRMESITSYKNQYGQHRSGTQEQLGTHVAANDMCALDEWPSHARRNRAQLWNESDGQNKKGRGVLFVFRTKHLKRFKTKKMKLKVQFPVNIEAIFSRPHRKALRNATHHSLMGMDTWPNHQVVLKRIKSQFEEQARATAEIQKVNSELSHQVTKLQDQLQAERESTQERINFERAERENLEESLKEERADMERLLEEERRSTLKFEKNMMAKFAQLSQQTQTHQTASTTGTLGTRHNVIAPNTLIQAATIRMFRAMDPKIN</sequence>
<dbReference type="Proteomes" id="UP000019116">
    <property type="component" value="Chromosome 4A"/>
</dbReference>
<feature type="region of interest" description="Disordered" evidence="2">
    <location>
        <begin position="1"/>
        <end position="58"/>
    </location>
</feature>
<keyword evidence="1" id="KW-0175">Coiled coil</keyword>
<reference evidence="3" key="2">
    <citation type="submission" date="2018-10" db="UniProtKB">
        <authorList>
            <consortium name="EnsemblPlants"/>
        </authorList>
    </citation>
    <scope>IDENTIFICATION</scope>
</reference>
<dbReference type="AlphaFoldDB" id="A0A3B6HS05"/>
<dbReference type="Gramene" id="TraesCS4A02G033300.1">
    <property type="protein sequence ID" value="TraesCS4A02G033300.1"/>
    <property type="gene ID" value="TraesCS4A02G033300"/>
</dbReference>
<name>A0A3B6HS05_WHEAT</name>
<dbReference type="EnsemblPlants" id="TraesCS4A02G033300.1">
    <property type="protein sequence ID" value="TraesCS4A02G033300.1"/>
    <property type="gene ID" value="TraesCS4A02G033300"/>
</dbReference>
<evidence type="ECO:0000256" key="2">
    <source>
        <dbReference type="SAM" id="MobiDB-lite"/>
    </source>
</evidence>
<proteinExistence type="predicted"/>
<keyword evidence="4" id="KW-1185">Reference proteome</keyword>
<evidence type="ECO:0000313" key="3">
    <source>
        <dbReference type="EnsemblPlants" id="TraesCS4A02G033300.1"/>
    </source>
</evidence>
<evidence type="ECO:0000313" key="4">
    <source>
        <dbReference type="Proteomes" id="UP000019116"/>
    </source>
</evidence>
<dbReference type="Gramene" id="TraesSTA4A03G02010480.1">
    <property type="protein sequence ID" value="TraesSTA4A03G02010480.1"/>
    <property type="gene ID" value="TraesSTA4A03G02010480"/>
</dbReference>
<feature type="coiled-coil region" evidence="1">
    <location>
        <begin position="287"/>
        <end position="346"/>
    </location>
</feature>
<evidence type="ECO:0000256" key="1">
    <source>
        <dbReference type="SAM" id="Coils"/>
    </source>
</evidence>
<reference evidence="3" key="1">
    <citation type="submission" date="2018-08" db="EMBL/GenBank/DDBJ databases">
        <authorList>
            <person name="Rossello M."/>
        </authorList>
    </citation>
    <scope>NUCLEOTIDE SEQUENCE [LARGE SCALE GENOMIC DNA]</scope>
    <source>
        <strain evidence="3">cv. Chinese Spring</strain>
    </source>
</reference>